<proteinExistence type="predicted"/>
<evidence type="ECO:0000256" key="5">
    <source>
        <dbReference type="SAM" id="SignalP"/>
    </source>
</evidence>
<dbReference type="AlphaFoldDB" id="A0A5C5WZ75"/>
<protein>
    <submittedName>
        <fullName evidence="6">Putative acetyl-CoA carboxylase biotin carboxyl carrier protein subunit</fullName>
    </submittedName>
</protein>
<dbReference type="SUPFAM" id="SSF111369">
    <property type="entry name" value="HlyD-like secretion proteins"/>
    <property type="match status" value="1"/>
</dbReference>
<feature type="chain" id="PRO_5022964858" evidence="5">
    <location>
        <begin position="25"/>
        <end position="380"/>
    </location>
</feature>
<name>A0A5C5WZ75_9PLAN</name>
<evidence type="ECO:0000313" key="6">
    <source>
        <dbReference type="EMBL" id="TWT55850.1"/>
    </source>
</evidence>
<dbReference type="Proteomes" id="UP000317243">
    <property type="component" value="Unassembled WGS sequence"/>
</dbReference>
<dbReference type="InterPro" id="IPR050465">
    <property type="entry name" value="UPF0194_transport"/>
</dbReference>
<feature type="signal peptide" evidence="5">
    <location>
        <begin position="1"/>
        <end position="24"/>
    </location>
</feature>
<evidence type="ECO:0000256" key="1">
    <source>
        <dbReference type="ARBA" id="ARBA00004196"/>
    </source>
</evidence>
<sequence precursor="true">MSRSVRLVWASAFLFVSLSSPILAQRGDEELEGIEIERVAVSLKPPTDFRVPLRLEPSRTLRIVAPMDGVVEKVYFKAADSVRAQAEVIRFDSQQRQYELKIAQSEHELAKIEESLATDNQKKIAAARLDVARKKLDLAEFRSNSTVVHAAMDGVVSQRLVAEGQMVKAGDLLLVLVDPNELFVEIPIERGKVEAGTTIPVQVEDKQVDAKVDAILEPLPEFDPLRELFVSVATARLLLDASDGDLQSGQAVISEMIPRHPVAEIPITAIRTDVGSSDSERMIQVIRDGFVRSLPVQLLGQVGQTHVFVSARFNEGDEVILSASEELDDGSWVRPMLAIDEIEQTPSRGRPGRGGAATTGRGSVMGPDGIRRPVYNPDSD</sequence>
<organism evidence="6 7">
    <name type="scientific">Thalassoglobus neptunius</name>
    <dbReference type="NCBI Taxonomy" id="1938619"/>
    <lineage>
        <taxon>Bacteria</taxon>
        <taxon>Pseudomonadati</taxon>
        <taxon>Planctomycetota</taxon>
        <taxon>Planctomycetia</taxon>
        <taxon>Planctomycetales</taxon>
        <taxon>Planctomycetaceae</taxon>
        <taxon>Thalassoglobus</taxon>
    </lineage>
</organism>
<feature type="region of interest" description="Disordered" evidence="4">
    <location>
        <begin position="341"/>
        <end position="380"/>
    </location>
</feature>
<dbReference type="RefSeq" id="WP_146510180.1">
    <property type="nucleotide sequence ID" value="NZ_SIHI01000002.1"/>
</dbReference>
<dbReference type="Gene3D" id="2.40.420.20">
    <property type="match status" value="1"/>
</dbReference>
<dbReference type="PANTHER" id="PTHR32347">
    <property type="entry name" value="EFFLUX SYSTEM COMPONENT YKNX-RELATED"/>
    <property type="match status" value="1"/>
</dbReference>
<keyword evidence="2 3" id="KW-0175">Coiled coil</keyword>
<comment type="subcellular location">
    <subcellularLocation>
        <location evidence="1">Cell envelope</location>
    </subcellularLocation>
</comment>
<dbReference type="GO" id="GO:0030313">
    <property type="term" value="C:cell envelope"/>
    <property type="evidence" value="ECO:0007669"/>
    <property type="project" value="UniProtKB-SubCell"/>
</dbReference>
<evidence type="ECO:0000256" key="4">
    <source>
        <dbReference type="SAM" id="MobiDB-lite"/>
    </source>
</evidence>
<dbReference type="OrthoDB" id="9806939at2"/>
<comment type="caution">
    <text evidence="6">The sequence shown here is derived from an EMBL/GenBank/DDBJ whole genome shotgun (WGS) entry which is preliminary data.</text>
</comment>
<feature type="coiled-coil region" evidence="3">
    <location>
        <begin position="95"/>
        <end position="122"/>
    </location>
</feature>
<keyword evidence="5" id="KW-0732">Signal</keyword>
<gene>
    <name evidence="6" type="ORF">KOR42_26610</name>
</gene>
<dbReference type="EMBL" id="SIHI01000002">
    <property type="protein sequence ID" value="TWT55850.1"/>
    <property type="molecule type" value="Genomic_DNA"/>
</dbReference>
<evidence type="ECO:0000313" key="7">
    <source>
        <dbReference type="Proteomes" id="UP000317243"/>
    </source>
</evidence>
<reference evidence="6 7" key="1">
    <citation type="submission" date="2019-02" db="EMBL/GenBank/DDBJ databases">
        <title>Deep-cultivation of Planctomycetes and their phenomic and genomic characterization uncovers novel biology.</title>
        <authorList>
            <person name="Wiegand S."/>
            <person name="Jogler M."/>
            <person name="Boedeker C."/>
            <person name="Pinto D."/>
            <person name="Vollmers J."/>
            <person name="Rivas-Marin E."/>
            <person name="Kohn T."/>
            <person name="Peeters S.H."/>
            <person name="Heuer A."/>
            <person name="Rast P."/>
            <person name="Oberbeckmann S."/>
            <person name="Bunk B."/>
            <person name="Jeske O."/>
            <person name="Meyerdierks A."/>
            <person name="Storesund J.E."/>
            <person name="Kallscheuer N."/>
            <person name="Luecker S."/>
            <person name="Lage O.M."/>
            <person name="Pohl T."/>
            <person name="Merkel B.J."/>
            <person name="Hornburger P."/>
            <person name="Mueller R.-W."/>
            <person name="Bruemmer F."/>
            <person name="Labrenz M."/>
            <person name="Spormann A.M."/>
            <person name="Op Den Camp H."/>
            <person name="Overmann J."/>
            <person name="Amann R."/>
            <person name="Jetten M.S.M."/>
            <person name="Mascher T."/>
            <person name="Medema M.H."/>
            <person name="Devos D.P."/>
            <person name="Kaster A.-K."/>
            <person name="Ovreas L."/>
            <person name="Rohde M."/>
            <person name="Galperin M.Y."/>
            <person name="Jogler C."/>
        </authorList>
    </citation>
    <scope>NUCLEOTIDE SEQUENCE [LARGE SCALE GENOMIC DNA]</scope>
    <source>
        <strain evidence="6 7">KOR42</strain>
    </source>
</reference>
<dbReference type="Gene3D" id="2.40.50.100">
    <property type="match status" value="1"/>
</dbReference>
<evidence type="ECO:0000256" key="2">
    <source>
        <dbReference type="ARBA" id="ARBA00023054"/>
    </source>
</evidence>
<evidence type="ECO:0000256" key="3">
    <source>
        <dbReference type="SAM" id="Coils"/>
    </source>
</evidence>
<accession>A0A5C5WZ75</accession>
<keyword evidence="7" id="KW-1185">Reference proteome</keyword>